<feature type="transmembrane region" description="Helical" evidence="1">
    <location>
        <begin position="12"/>
        <end position="28"/>
    </location>
</feature>
<name>A0ABW6B312_9SPHI</name>
<dbReference type="EMBL" id="JBHUPA010000007">
    <property type="protein sequence ID" value="MFD2962764.1"/>
    <property type="molecule type" value="Genomic_DNA"/>
</dbReference>
<keyword evidence="3" id="KW-1185">Reference proteome</keyword>
<protein>
    <submittedName>
        <fullName evidence="2">Uncharacterized protein</fullName>
    </submittedName>
</protein>
<organism evidence="2 3">
    <name type="scientific">Olivibacter jilunii</name>
    <dbReference type="NCBI Taxonomy" id="985016"/>
    <lineage>
        <taxon>Bacteria</taxon>
        <taxon>Pseudomonadati</taxon>
        <taxon>Bacteroidota</taxon>
        <taxon>Sphingobacteriia</taxon>
        <taxon>Sphingobacteriales</taxon>
        <taxon>Sphingobacteriaceae</taxon>
        <taxon>Olivibacter</taxon>
    </lineage>
</organism>
<keyword evidence="1" id="KW-0812">Transmembrane</keyword>
<sequence length="94" mass="11131">MLKKFILENIRKEPAIVLLAIMFFYFIYNEMSKSKAETNCEVRLDKKDSIIVAQQSRLFDMILKQNEYKTNARASDSLLREKTEPQVKQILNEK</sequence>
<accession>A0ABW6B312</accession>
<evidence type="ECO:0000313" key="3">
    <source>
        <dbReference type="Proteomes" id="UP001597560"/>
    </source>
</evidence>
<keyword evidence="1" id="KW-0472">Membrane</keyword>
<dbReference type="Proteomes" id="UP001597560">
    <property type="component" value="Unassembled WGS sequence"/>
</dbReference>
<evidence type="ECO:0000313" key="2">
    <source>
        <dbReference type="EMBL" id="MFD2962764.1"/>
    </source>
</evidence>
<dbReference type="RefSeq" id="WP_377611000.1">
    <property type="nucleotide sequence ID" value="NZ_JBHUPA010000007.1"/>
</dbReference>
<evidence type="ECO:0000256" key="1">
    <source>
        <dbReference type="SAM" id="Phobius"/>
    </source>
</evidence>
<reference evidence="3" key="1">
    <citation type="journal article" date="2019" name="Int. J. Syst. Evol. Microbiol.">
        <title>The Global Catalogue of Microorganisms (GCM) 10K type strain sequencing project: providing services to taxonomists for standard genome sequencing and annotation.</title>
        <authorList>
            <consortium name="The Broad Institute Genomics Platform"/>
            <consortium name="The Broad Institute Genome Sequencing Center for Infectious Disease"/>
            <person name="Wu L."/>
            <person name="Ma J."/>
        </authorList>
    </citation>
    <scope>NUCLEOTIDE SEQUENCE [LARGE SCALE GENOMIC DNA]</scope>
    <source>
        <strain evidence="3">KCTC 23098</strain>
    </source>
</reference>
<keyword evidence="1" id="KW-1133">Transmembrane helix</keyword>
<gene>
    <name evidence="2" type="ORF">ACFS6J_13275</name>
</gene>
<proteinExistence type="predicted"/>
<comment type="caution">
    <text evidence="2">The sequence shown here is derived from an EMBL/GenBank/DDBJ whole genome shotgun (WGS) entry which is preliminary data.</text>
</comment>